<dbReference type="InterPro" id="IPR006311">
    <property type="entry name" value="TAT_signal"/>
</dbReference>
<dbReference type="Pfam" id="PF04199">
    <property type="entry name" value="Cyclase"/>
    <property type="match status" value="1"/>
</dbReference>
<protein>
    <submittedName>
        <fullName evidence="1">Kynurenine formamidase</fullName>
    </submittedName>
</protein>
<dbReference type="Proteomes" id="UP000219331">
    <property type="component" value="Unassembled WGS sequence"/>
</dbReference>
<dbReference type="AlphaFoldDB" id="A0A285TMF2"/>
<proteinExistence type="predicted"/>
<name>A0A285TMF2_9HYPH</name>
<dbReference type="OrthoDB" id="9777007at2"/>
<dbReference type="PANTHER" id="PTHR31118">
    <property type="entry name" value="CYCLASE-LIKE PROTEIN 2"/>
    <property type="match status" value="1"/>
</dbReference>
<dbReference type="GO" id="GO:0004061">
    <property type="term" value="F:arylformamidase activity"/>
    <property type="evidence" value="ECO:0007669"/>
    <property type="project" value="InterPro"/>
</dbReference>
<reference evidence="1 2" key="1">
    <citation type="submission" date="2017-08" db="EMBL/GenBank/DDBJ databases">
        <authorList>
            <person name="de Groot N.N."/>
        </authorList>
    </citation>
    <scope>NUCLEOTIDE SEQUENCE [LARGE SCALE GENOMIC DNA]</scope>
    <source>
        <strain evidence="1 2">USBA 352</strain>
    </source>
</reference>
<dbReference type="Gene3D" id="3.50.30.50">
    <property type="entry name" value="Putative cyclase"/>
    <property type="match status" value="1"/>
</dbReference>
<dbReference type="EMBL" id="OBML01000013">
    <property type="protein sequence ID" value="SOC23868.1"/>
    <property type="molecule type" value="Genomic_DNA"/>
</dbReference>
<organism evidence="1 2">
    <name type="scientific">Stappia indica</name>
    <dbReference type="NCBI Taxonomy" id="538381"/>
    <lineage>
        <taxon>Bacteria</taxon>
        <taxon>Pseudomonadati</taxon>
        <taxon>Pseudomonadota</taxon>
        <taxon>Alphaproteobacteria</taxon>
        <taxon>Hyphomicrobiales</taxon>
        <taxon>Stappiaceae</taxon>
        <taxon>Stappia</taxon>
    </lineage>
</organism>
<sequence>MCVPGCQEVVARRLSRRGLLKGLVGTTAGAAVFAAFPPPRAAHAADVSFTRAVDLTHALGEDFPTFFGKPQLRMERTAEFSKDGFNMYQWHLDEHTGTHLDAPLHFSADGVGADEIPMDQLIVPLVVVDIREKAQADPDHQLSVDDIKAFEAAHGDVPAGGCVAMNSGWAQHVASERYRNADAEGAMHFPGFSKETCLYLMEKGVVGIAVDTLSLDHGASKTFDTHYTWLPSGRWGLECLAGLDEVPATGATLVVGAPKIKGATGGPSRVFALV</sequence>
<accession>A0A285TMF2</accession>
<dbReference type="InterPro" id="IPR007325">
    <property type="entry name" value="KFase/CYL"/>
</dbReference>
<dbReference type="InterPro" id="IPR037175">
    <property type="entry name" value="KFase_sf"/>
</dbReference>
<dbReference type="SUPFAM" id="SSF102198">
    <property type="entry name" value="Putative cyclase"/>
    <property type="match status" value="1"/>
</dbReference>
<evidence type="ECO:0000313" key="1">
    <source>
        <dbReference type="EMBL" id="SOC23868.1"/>
    </source>
</evidence>
<dbReference type="PROSITE" id="PS51318">
    <property type="entry name" value="TAT"/>
    <property type="match status" value="1"/>
</dbReference>
<keyword evidence="2" id="KW-1185">Reference proteome</keyword>
<dbReference type="STRING" id="538381.GCA_001696535_00567"/>
<evidence type="ECO:0000313" key="2">
    <source>
        <dbReference type="Proteomes" id="UP000219331"/>
    </source>
</evidence>
<gene>
    <name evidence="1" type="ORF">SAMN05421512_11389</name>
</gene>
<dbReference type="GO" id="GO:0019441">
    <property type="term" value="P:L-tryptophan catabolic process to kynurenine"/>
    <property type="evidence" value="ECO:0007669"/>
    <property type="project" value="InterPro"/>
</dbReference>
<dbReference type="RefSeq" id="WP_097176304.1">
    <property type="nucleotide sequence ID" value="NZ_OBML01000013.1"/>
</dbReference>
<dbReference type="PANTHER" id="PTHR31118:SF12">
    <property type="entry name" value="CYCLASE-LIKE PROTEIN 2"/>
    <property type="match status" value="1"/>
</dbReference>